<sequence length="513" mass="59483">MPPVLLPTECLLMIFQNIANDIQCLHSCILVNRLWCRNAIPYLWARPFSTASKEAKLIKTYISCLEDEDKVLIEEEDVVLPVLPTPLFDYASYLIEFKYNRLKSAVELWIKIKDQLSTSSPNSPKVFGITRALCNLLMRKCSKLEAFSINSKNMPDYTIFSQSPYLSRINKFSCLFFDECSYRFKETNKNTLDLLKFLPTVCNDIKALDFRQCDSTAVNKAMKDIIFDIPNLQDFKYYGPNDMIYREEIILPALKSQTNNLSSLFLCRVLINDHIFDILSECINLETLKFLDCRCSTLGSSLKSKFRLKKLHLETTLSSRSSSNIVTLVQTLGNNNTLQYLYLNVLKNTAPRSISIGCSNIVEFHLSELEYYDSNNLFNLLDNLNFLEKLTLTDMVLNEGETDQFYNSLGIHLPLSLKYLNIGQLFKPKRSFGTENFQHLFRNCRASLETIIINQPVEYNDSDFNSIIDYTKKTNSLRFLGLNCLRNIHHHKFKELREVYNVFIIPKYDLGNW</sequence>
<dbReference type="Proteomes" id="UP000265703">
    <property type="component" value="Unassembled WGS sequence"/>
</dbReference>
<accession>A0A397SWV4</accession>
<evidence type="ECO:0000313" key="1">
    <source>
        <dbReference type="EMBL" id="RIA90453.1"/>
    </source>
</evidence>
<keyword evidence="2" id="KW-1185">Reference proteome</keyword>
<reference evidence="1 2" key="1">
    <citation type="submission" date="2018-06" db="EMBL/GenBank/DDBJ databases">
        <title>Comparative genomics reveals the genomic features of Rhizophagus irregularis, R. cerebriforme, R. diaphanum and Gigaspora rosea, and their symbiotic lifestyle signature.</title>
        <authorList>
            <person name="Morin E."/>
            <person name="San Clemente H."/>
            <person name="Chen E.C.H."/>
            <person name="De La Providencia I."/>
            <person name="Hainaut M."/>
            <person name="Kuo A."/>
            <person name="Kohler A."/>
            <person name="Murat C."/>
            <person name="Tang N."/>
            <person name="Roy S."/>
            <person name="Loubradou J."/>
            <person name="Henrissat B."/>
            <person name="Grigoriev I.V."/>
            <person name="Corradi N."/>
            <person name="Roux C."/>
            <person name="Martin F.M."/>
        </authorList>
    </citation>
    <scope>NUCLEOTIDE SEQUENCE [LARGE SCALE GENOMIC DNA]</scope>
    <source>
        <strain evidence="1 2">DAOM 227022</strain>
    </source>
</reference>
<proteinExistence type="predicted"/>
<gene>
    <name evidence="1" type="ORF">C1645_769929</name>
</gene>
<dbReference type="SUPFAM" id="SSF52047">
    <property type="entry name" value="RNI-like"/>
    <property type="match status" value="1"/>
</dbReference>
<dbReference type="Gene3D" id="3.80.10.10">
    <property type="entry name" value="Ribonuclease Inhibitor"/>
    <property type="match status" value="1"/>
</dbReference>
<dbReference type="OrthoDB" id="2442440at2759"/>
<name>A0A397SWV4_9GLOM</name>
<protein>
    <submittedName>
        <fullName evidence="1">Uncharacterized protein</fullName>
    </submittedName>
</protein>
<comment type="caution">
    <text evidence="1">The sequence shown here is derived from an EMBL/GenBank/DDBJ whole genome shotgun (WGS) entry which is preliminary data.</text>
</comment>
<organism evidence="1 2">
    <name type="scientific">Glomus cerebriforme</name>
    <dbReference type="NCBI Taxonomy" id="658196"/>
    <lineage>
        <taxon>Eukaryota</taxon>
        <taxon>Fungi</taxon>
        <taxon>Fungi incertae sedis</taxon>
        <taxon>Mucoromycota</taxon>
        <taxon>Glomeromycotina</taxon>
        <taxon>Glomeromycetes</taxon>
        <taxon>Glomerales</taxon>
        <taxon>Glomeraceae</taxon>
        <taxon>Glomus</taxon>
    </lineage>
</organism>
<evidence type="ECO:0000313" key="2">
    <source>
        <dbReference type="Proteomes" id="UP000265703"/>
    </source>
</evidence>
<dbReference type="EMBL" id="QKYT01000181">
    <property type="protein sequence ID" value="RIA90453.1"/>
    <property type="molecule type" value="Genomic_DNA"/>
</dbReference>
<dbReference type="InterPro" id="IPR032675">
    <property type="entry name" value="LRR_dom_sf"/>
</dbReference>
<dbReference type="AlphaFoldDB" id="A0A397SWV4"/>